<accession>T1X7H2</accession>
<organism evidence="1 2">
    <name type="scientific">Variovorax paradoxus B4</name>
    <dbReference type="NCBI Taxonomy" id="1246301"/>
    <lineage>
        <taxon>Bacteria</taxon>
        <taxon>Pseudomonadati</taxon>
        <taxon>Pseudomonadota</taxon>
        <taxon>Betaproteobacteria</taxon>
        <taxon>Burkholderiales</taxon>
        <taxon>Comamonadaceae</taxon>
        <taxon>Variovorax</taxon>
    </lineage>
</organism>
<dbReference type="Pfam" id="PF04134">
    <property type="entry name" value="DCC1-like"/>
    <property type="match status" value="1"/>
</dbReference>
<dbReference type="AlphaFoldDB" id="T1X7H2"/>
<dbReference type="HOGENOM" id="CLU_086500_2_1_4"/>
<dbReference type="KEGG" id="vpd:VAPA_1c17790"/>
<dbReference type="PANTHER" id="PTHR34290:SF2">
    <property type="entry name" value="OS04G0668800 PROTEIN"/>
    <property type="match status" value="1"/>
</dbReference>
<reference evidence="1 2" key="1">
    <citation type="submission" date="2012-10" db="EMBL/GenBank/DDBJ databases">
        <title>Genome sequence of Variovorax paradoxus B4.</title>
        <authorList>
            <person name="Schuldes J."/>
            <person name="Brandt U."/>
            <person name="Hiessl S."/>
            <person name="Wuebbeler J.H."/>
            <person name="Thuermer A."/>
            <person name="Steinbuechel A."/>
            <person name="Daniel R."/>
        </authorList>
    </citation>
    <scope>NUCLEOTIDE SEQUENCE [LARGE SCALE GENOMIC DNA]</scope>
    <source>
        <strain evidence="1 2">B4</strain>
    </source>
</reference>
<evidence type="ECO:0000313" key="1">
    <source>
        <dbReference type="EMBL" id="AGU48887.1"/>
    </source>
</evidence>
<dbReference type="InterPro" id="IPR007263">
    <property type="entry name" value="DCC1-like"/>
</dbReference>
<dbReference type="GO" id="GO:0015035">
    <property type="term" value="F:protein-disulfide reductase activity"/>
    <property type="evidence" value="ECO:0007669"/>
    <property type="project" value="InterPro"/>
</dbReference>
<dbReference type="InterPro" id="IPR044691">
    <property type="entry name" value="DCC1_Trx"/>
</dbReference>
<dbReference type="OrthoDB" id="5294764at2"/>
<dbReference type="PANTHER" id="PTHR34290">
    <property type="entry name" value="SI:CH73-390P7.2"/>
    <property type="match status" value="1"/>
</dbReference>
<dbReference type="EMBL" id="CP003911">
    <property type="protein sequence ID" value="AGU48887.1"/>
    <property type="molecule type" value="Genomic_DNA"/>
</dbReference>
<dbReference type="PATRIC" id="fig|1246301.3.peg.1810"/>
<protein>
    <submittedName>
        <fullName evidence="1">Putative thiol-disulfide oxidoreductase DCC</fullName>
    </submittedName>
</protein>
<gene>
    <name evidence="1" type="primary">dCC</name>
    <name evidence="1" type="ORF">VAPA_1c17790</name>
</gene>
<dbReference type="Proteomes" id="UP000016223">
    <property type="component" value="Chromosome 1"/>
</dbReference>
<sequence length="141" mass="14657">MPTIAAYPLTVYFDAACALCTAEMSAMQARDSAARLNLVDCSPAGFDAGPAPRAALMTAIHAVDAAGQVFVGVPAIRACRDAVGLPSGSFLLDLPLVAPLAERAYAVLARNRYRLPHWLVALLAGKAARSSRTCAGGNCRI</sequence>
<dbReference type="RefSeq" id="WP_021006414.1">
    <property type="nucleotide sequence ID" value="NC_022247.1"/>
</dbReference>
<proteinExistence type="predicted"/>
<name>T1X7H2_VARPD</name>
<evidence type="ECO:0000313" key="2">
    <source>
        <dbReference type="Proteomes" id="UP000016223"/>
    </source>
</evidence>